<organism evidence="1">
    <name type="scientific">Tanacetum cinerariifolium</name>
    <name type="common">Dalmatian daisy</name>
    <name type="synonym">Chrysanthemum cinerariifolium</name>
    <dbReference type="NCBI Taxonomy" id="118510"/>
    <lineage>
        <taxon>Eukaryota</taxon>
        <taxon>Viridiplantae</taxon>
        <taxon>Streptophyta</taxon>
        <taxon>Embryophyta</taxon>
        <taxon>Tracheophyta</taxon>
        <taxon>Spermatophyta</taxon>
        <taxon>Magnoliopsida</taxon>
        <taxon>eudicotyledons</taxon>
        <taxon>Gunneridae</taxon>
        <taxon>Pentapetalae</taxon>
        <taxon>asterids</taxon>
        <taxon>campanulids</taxon>
        <taxon>Asterales</taxon>
        <taxon>Asteraceae</taxon>
        <taxon>Asteroideae</taxon>
        <taxon>Anthemideae</taxon>
        <taxon>Anthemidinae</taxon>
        <taxon>Tanacetum</taxon>
    </lineage>
</organism>
<dbReference type="EMBL" id="BKCJ010010964">
    <property type="protein sequence ID" value="GEU93960.1"/>
    <property type="molecule type" value="Genomic_DNA"/>
</dbReference>
<proteinExistence type="predicted"/>
<accession>A0A6L2P680</accession>
<sequence length="135" mass="15528">MMKQSIKPVQKVMKSTSMKIDPSLMMNYWEAEPLATIIPPTIEITLKTPAPQDKWSREKHISLVNILGEPMAGVTTRSRIRDSEAASAHECLYVNFLFEIESKKLLEDIHMTWTQFRKKWDNIAALHEVASKNCI</sequence>
<protein>
    <submittedName>
        <fullName evidence="1">Uncharacterized protein</fullName>
    </submittedName>
</protein>
<gene>
    <name evidence="1" type="ORF">Tci_065938</name>
</gene>
<comment type="caution">
    <text evidence="1">The sequence shown here is derived from an EMBL/GenBank/DDBJ whole genome shotgun (WGS) entry which is preliminary data.</text>
</comment>
<reference evidence="1" key="1">
    <citation type="journal article" date="2019" name="Sci. Rep.">
        <title>Draft genome of Tanacetum cinerariifolium, the natural source of mosquito coil.</title>
        <authorList>
            <person name="Yamashiro T."/>
            <person name="Shiraishi A."/>
            <person name="Satake H."/>
            <person name="Nakayama K."/>
        </authorList>
    </citation>
    <scope>NUCLEOTIDE SEQUENCE</scope>
</reference>
<name>A0A6L2P680_TANCI</name>
<evidence type="ECO:0000313" key="1">
    <source>
        <dbReference type="EMBL" id="GEU93960.1"/>
    </source>
</evidence>
<dbReference type="AlphaFoldDB" id="A0A6L2P680"/>